<dbReference type="SUPFAM" id="SSF81606">
    <property type="entry name" value="PP2C-like"/>
    <property type="match status" value="1"/>
</dbReference>
<feature type="domain" description="PAS" evidence="16">
    <location>
        <begin position="9"/>
        <end position="72"/>
    </location>
</feature>
<dbReference type="EC" id="3.1.3.16" evidence="1"/>
<dbReference type="NCBIfam" id="TIGR00229">
    <property type="entry name" value="sensory_box"/>
    <property type="match status" value="2"/>
</dbReference>
<dbReference type="SMART" id="SM00091">
    <property type="entry name" value="PAS"/>
    <property type="match status" value="2"/>
</dbReference>
<evidence type="ECO:0000256" key="11">
    <source>
        <dbReference type="ARBA" id="ARBA00023211"/>
    </source>
</evidence>
<evidence type="ECO:0000256" key="2">
    <source>
        <dbReference type="ARBA" id="ARBA00022553"/>
    </source>
</evidence>
<keyword evidence="8" id="KW-0067">ATP-binding</keyword>
<evidence type="ECO:0000256" key="9">
    <source>
        <dbReference type="ARBA" id="ARBA00022842"/>
    </source>
</evidence>
<dbReference type="InterPro" id="IPR001932">
    <property type="entry name" value="PPM-type_phosphatase-like_dom"/>
</dbReference>
<dbReference type="PROSITE" id="PS50112">
    <property type="entry name" value="PAS"/>
    <property type="match status" value="2"/>
</dbReference>
<dbReference type="FunFam" id="3.60.40.10:FF:000005">
    <property type="entry name" value="Serine/threonine protein phosphatase"/>
    <property type="match status" value="1"/>
</dbReference>
<dbReference type="GO" id="GO:0006355">
    <property type="term" value="P:regulation of DNA-templated transcription"/>
    <property type="evidence" value="ECO:0007669"/>
    <property type="project" value="InterPro"/>
</dbReference>
<evidence type="ECO:0000256" key="7">
    <source>
        <dbReference type="ARBA" id="ARBA00022801"/>
    </source>
</evidence>
<keyword evidence="5" id="KW-0547">Nucleotide-binding</keyword>
<dbReference type="AlphaFoldDB" id="A0A7X6HXY9"/>
<dbReference type="InterPro" id="IPR036457">
    <property type="entry name" value="PPM-type-like_dom_sf"/>
</dbReference>
<evidence type="ECO:0000256" key="8">
    <source>
        <dbReference type="ARBA" id="ARBA00022840"/>
    </source>
</evidence>
<dbReference type="InterPro" id="IPR000014">
    <property type="entry name" value="PAS"/>
</dbReference>
<dbReference type="FunFam" id="3.30.565.10:FF:000028">
    <property type="entry name" value="PAS sensor protein"/>
    <property type="match status" value="1"/>
</dbReference>
<dbReference type="Gene3D" id="3.60.40.10">
    <property type="entry name" value="PPM-type phosphatase domain"/>
    <property type="match status" value="1"/>
</dbReference>
<evidence type="ECO:0000256" key="4">
    <source>
        <dbReference type="ARBA" id="ARBA00022723"/>
    </source>
</evidence>
<evidence type="ECO:0000256" key="12">
    <source>
        <dbReference type="ARBA" id="ARBA00047761"/>
    </source>
</evidence>
<dbReference type="Proteomes" id="UP000578686">
    <property type="component" value="Unassembled WGS sequence"/>
</dbReference>
<evidence type="ECO:0000256" key="3">
    <source>
        <dbReference type="ARBA" id="ARBA00022679"/>
    </source>
</evidence>
<dbReference type="InterPro" id="IPR052016">
    <property type="entry name" value="Bact_Sigma-Reg"/>
</dbReference>
<keyword evidence="9" id="KW-0460">Magnesium</keyword>
<keyword evidence="2" id="KW-0597">Phosphoprotein</keyword>
<dbReference type="PANTHER" id="PTHR43156">
    <property type="entry name" value="STAGE II SPORULATION PROTEIN E-RELATED"/>
    <property type="match status" value="1"/>
</dbReference>
<dbReference type="InterPro" id="IPR013656">
    <property type="entry name" value="PAS_4"/>
</dbReference>
<comment type="catalytic activity">
    <reaction evidence="12">
        <text>O-phospho-L-seryl-[protein] + H2O = L-seryl-[protein] + phosphate</text>
        <dbReference type="Rhea" id="RHEA:20629"/>
        <dbReference type="Rhea" id="RHEA-COMP:9863"/>
        <dbReference type="Rhea" id="RHEA-COMP:11604"/>
        <dbReference type="ChEBI" id="CHEBI:15377"/>
        <dbReference type="ChEBI" id="CHEBI:29999"/>
        <dbReference type="ChEBI" id="CHEBI:43474"/>
        <dbReference type="ChEBI" id="CHEBI:83421"/>
        <dbReference type="EC" id="3.1.3.16"/>
    </reaction>
</comment>
<gene>
    <name evidence="17" type="ORF">HCN56_05450</name>
</gene>
<dbReference type="SUPFAM" id="SSF55874">
    <property type="entry name" value="ATPase domain of HSP90 chaperone/DNA topoisomerase II/histidine kinase"/>
    <property type="match status" value="1"/>
</dbReference>
<keyword evidence="18" id="KW-1185">Reference proteome</keyword>
<dbReference type="EMBL" id="JAAVJD010000023">
    <property type="protein sequence ID" value="NJQ05038.1"/>
    <property type="molecule type" value="Genomic_DNA"/>
</dbReference>
<comment type="function">
    <text evidence="13">Primarily acts as an independent SigF regulator that is sensitive to the osmosensory signal, mediating the cross talk of PknD with the SigF regulon. Possesses both phosphatase and kinase activities. The kinase domain functions as a classic anti-sigma factor-like kinase to phosphorylate the anti-anti-sigma factor domain at the canonical regulatory site, and the phosphatase domain antagonizes this activity.</text>
</comment>
<dbReference type="InterPro" id="IPR035965">
    <property type="entry name" value="PAS-like_dom_sf"/>
</dbReference>
<evidence type="ECO:0000256" key="6">
    <source>
        <dbReference type="ARBA" id="ARBA00022777"/>
    </source>
</evidence>
<dbReference type="SMART" id="SM00331">
    <property type="entry name" value="PP2C_SIG"/>
    <property type="match status" value="1"/>
</dbReference>
<dbReference type="InterPro" id="IPR003018">
    <property type="entry name" value="GAF"/>
</dbReference>
<evidence type="ECO:0000256" key="5">
    <source>
        <dbReference type="ARBA" id="ARBA00022741"/>
    </source>
</evidence>
<keyword evidence="6" id="KW-0418">Kinase</keyword>
<evidence type="ECO:0000313" key="17">
    <source>
        <dbReference type="EMBL" id="NJQ05038.1"/>
    </source>
</evidence>
<evidence type="ECO:0000256" key="1">
    <source>
        <dbReference type="ARBA" id="ARBA00013081"/>
    </source>
</evidence>
<dbReference type="InterPro" id="IPR013767">
    <property type="entry name" value="PAS_fold"/>
</dbReference>
<dbReference type="Gene3D" id="3.30.450.40">
    <property type="match status" value="1"/>
</dbReference>
<organism evidence="17 18">
    <name type="scientific">Streptomyces lonarensis</name>
    <dbReference type="NCBI Taxonomy" id="700599"/>
    <lineage>
        <taxon>Bacteria</taxon>
        <taxon>Bacillati</taxon>
        <taxon>Actinomycetota</taxon>
        <taxon>Actinomycetes</taxon>
        <taxon>Kitasatosporales</taxon>
        <taxon>Streptomycetaceae</taxon>
        <taxon>Streptomyces</taxon>
    </lineage>
</organism>
<dbReference type="Pfam" id="PF01590">
    <property type="entry name" value="GAF"/>
    <property type="match status" value="1"/>
</dbReference>
<dbReference type="SUPFAM" id="SSF55781">
    <property type="entry name" value="GAF domain-like"/>
    <property type="match status" value="1"/>
</dbReference>
<evidence type="ECO:0000256" key="14">
    <source>
        <dbReference type="ARBA" id="ARBA00075117"/>
    </source>
</evidence>
<evidence type="ECO:0000313" key="18">
    <source>
        <dbReference type="Proteomes" id="UP000578686"/>
    </source>
</evidence>
<proteinExistence type="predicted"/>
<dbReference type="GO" id="GO:0004722">
    <property type="term" value="F:protein serine/threonine phosphatase activity"/>
    <property type="evidence" value="ECO:0007669"/>
    <property type="project" value="UniProtKB-EC"/>
</dbReference>
<dbReference type="Pfam" id="PF07228">
    <property type="entry name" value="SpoIIE"/>
    <property type="match status" value="1"/>
</dbReference>
<evidence type="ECO:0000256" key="10">
    <source>
        <dbReference type="ARBA" id="ARBA00022912"/>
    </source>
</evidence>
<dbReference type="Gene3D" id="3.30.565.10">
    <property type="entry name" value="Histidine kinase-like ATPase, C-terminal domain"/>
    <property type="match status" value="1"/>
</dbReference>
<dbReference type="Pfam" id="PF00989">
    <property type="entry name" value="PAS"/>
    <property type="match status" value="1"/>
</dbReference>
<evidence type="ECO:0000256" key="13">
    <source>
        <dbReference type="ARBA" id="ARBA00056274"/>
    </source>
</evidence>
<dbReference type="Pfam" id="PF13581">
    <property type="entry name" value="HATPase_c_2"/>
    <property type="match status" value="1"/>
</dbReference>
<dbReference type="GO" id="GO:0046872">
    <property type="term" value="F:metal ion binding"/>
    <property type="evidence" value="ECO:0007669"/>
    <property type="project" value="UniProtKB-KW"/>
</dbReference>
<dbReference type="CDD" id="cd00130">
    <property type="entry name" value="PAS"/>
    <property type="match status" value="2"/>
</dbReference>
<sequence>MSPHADLSLLDALRLGLVIIDGRGRIALWNPATEEILGWPGREAVGRPLTDFLAPPGMRHVPRATRALLRHGAWRGVLPMLSREGTVVDVECRATLLRDPQGAPFFLANLVETSRLREVEQDLGALDTVFATSPIGIAVFDTDLRVARINDALASLYGRTPEQVVGRTVMELLPPQAASEIYELQREVLATGRPAVDVVALTADGRGAHSLSFGRLTDRHGNHLGVSCVTLDITERREALDKIEQSRQRLSMLNDVGLALGDRLDVHSVAEALAGVLVPRFTDYAAVVLLRAVAVGGDLPAMDRIAGSAMIQAGIASEERTAGVGRMLQREAVVRFEKGSVFDRVLTTGRPWVLDPRRETHVLTFPENPGVTAMLDLGVHSLMLVPLRARGTLLGILVASRAGDRAAFSEDDLDLAKEIAGRASVTLDNARLYARERDGALVLQRSLLPRHIKEPPGVQIGHRYVPATSGTEAGGDWFDVIPLAGGHAAFAIGDVMGHGLSAAATMGRLRSAIVTLAHLDMPPGELLRRVNQAGEDINEGREEPLMATGVYVRYDPGTRECVIAKAGHVPPILLTREEPTGRWEARPVQLPEGTPLGLAAGEFEESCVAVPEGAILVLYTDGLIERRGEDITDGIDRLCAELAGVEGPMPSLDALCDRVVGALTPGNDADDVALLAVRLGGVPDDSTTSWMFPAHRSEVARARTLVRRTLLAWALPGLVDTALLLVSELFTNALRYADGPVGVRLVRGEHDLLVEVSDPLPDPPRVRHPALDDEGGRGLQLVSRAARRWGTRQGPIGKTVWFELTLRG</sequence>
<dbReference type="InterPro" id="IPR029016">
    <property type="entry name" value="GAF-like_dom_sf"/>
</dbReference>
<dbReference type="GO" id="GO:0005524">
    <property type="term" value="F:ATP binding"/>
    <property type="evidence" value="ECO:0007669"/>
    <property type="project" value="UniProtKB-KW"/>
</dbReference>
<dbReference type="SUPFAM" id="SSF55785">
    <property type="entry name" value="PYP-like sensor domain (PAS domain)"/>
    <property type="match status" value="2"/>
</dbReference>
<evidence type="ECO:0000259" key="16">
    <source>
        <dbReference type="PROSITE" id="PS50112"/>
    </source>
</evidence>
<comment type="caution">
    <text evidence="17">The sequence shown here is derived from an EMBL/GenBank/DDBJ whole genome shotgun (WGS) entry which is preliminary data.</text>
</comment>
<dbReference type="CDD" id="cd16936">
    <property type="entry name" value="HATPase_RsbW-like"/>
    <property type="match status" value="1"/>
</dbReference>
<keyword evidence="3" id="KW-0808">Transferase</keyword>
<keyword evidence="11" id="KW-0464">Manganese</keyword>
<keyword evidence="7" id="KW-0378">Hydrolase</keyword>
<dbReference type="InterPro" id="IPR003594">
    <property type="entry name" value="HATPase_dom"/>
</dbReference>
<reference evidence="17 18" key="1">
    <citation type="submission" date="2020-03" db="EMBL/GenBank/DDBJ databases">
        <title>Draft genome of Streptomyces sp. ventii, isolated from the Axial Seamount in the Pacific Ocean, and resequencing of the two type strains Streptomyces lonarensis strain NCL 716 and Streptomyces bohaiensis strain 11A07.</title>
        <authorList>
            <person name="Loughran R.M."/>
            <person name="Pfannmuller K.M."/>
            <person name="Wasson B.J."/>
            <person name="Deadmond M.C."/>
            <person name="Paddock B.E."/>
            <person name="Koyack M.J."/>
            <person name="Gallegos D.A."/>
            <person name="Mitchell E.A."/>
            <person name="Ushijima B."/>
            <person name="Saw J.H."/>
            <person name="Mcphail K.L."/>
            <person name="Videau P."/>
        </authorList>
    </citation>
    <scope>NUCLEOTIDE SEQUENCE [LARGE SCALE GENOMIC DNA]</scope>
    <source>
        <strain evidence="17 18">NCL716</strain>
    </source>
</reference>
<protein>
    <recommendedName>
        <fullName evidence="1">protein-serine/threonine phosphatase</fullName>
        <ecNumber evidence="1">3.1.3.16</ecNumber>
    </recommendedName>
    <alternativeName>
        <fullName evidence="15">Protein-serine/threonine phosphatase</fullName>
    </alternativeName>
    <alternativeName>
        <fullName evidence="14">Serine/threonine-protein kinase</fullName>
    </alternativeName>
</protein>
<accession>A0A7X6HXY9</accession>
<dbReference type="GO" id="GO:0016301">
    <property type="term" value="F:kinase activity"/>
    <property type="evidence" value="ECO:0007669"/>
    <property type="project" value="UniProtKB-KW"/>
</dbReference>
<dbReference type="Gene3D" id="3.30.450.20">
    <property type="entry name" value="PAS domain"/>
    <property type="match status" value="2"/>
</dbReference>
<dbReference type="SMART" id="SM00065">
    <property type="entry name" value="GAF"/>
    <property type="match status" value="1"/>
</dbReference>
<keyword evidence="10" id="KW-0904">Protein phosphatase</keyword>
<keyword evidence="4" id="KW-0479">Metal-binding</keyword>
<name>A0A7X6HXY9_9ACTN</name>
<dbReference type="InterPro" id="IPR036890">
    <property type="entry name" value="HATPase_C_sf"/>
</dbReference>
<evidence type="ECO:0000256" key="15">
    <source>
        <dbReference type="ARBA" id="ARBA00081350"/>
    </source>
</evidence>
<dbReference type="Pfam" id="PF08448">
    <property type="entry name" value="PAS_4"/>
    <property type="match status" value="1"/>
</dbReference>
<feature type="domain" description="PAS" evidence="16">
    <location>
        <begin position="122"/>
        <end position="192"/>
    </location>
</feature>
<dbReference type="PANTHER" id="PTHR43156:SF2">
    <property type="entry name" value="STAGE II SPORULATION PROTEIN E"/>
    <property type="match status" value="1"/>
</dbReference>